<evidence type="ECO:0000313" key="3">
    <source>
        <dbReference type="Proteomes" id="UP001054945"/>
    </source>
</evidence>
<reference evidence="2 3" key="1">
    <citation type="submission" date="2021-06" db="EMBL/GenBank/DDBJ databases">
        <title>Caerostris extrusa draft genome.</title>
        <authorList>
            <person name="Kono N."/>
            <person name="Arakawa K."/>
        </authorList>
    </citation>
    <scope>NUCLEOTIDE SEQUENCE [LARGE SCALE GENOMIC DNA]</scope>
</reference>
<protein>
    <submittedName>
        <fullName evidence="2">Uncharacterized protein</fullName>
    </submittedName>
</protein>
<dbReference type="AlphaFoldDB" id="A0AAV4RZD1"/>
<organism evidence="2 3">
    <name type="scientific">Caerostris extrusa</name>
    <name type="common">Bark spider</name>
    <name type="synonym">Caerostris bankana</name>
    <dbReference type="NCBI Taxonomy" id="172846"/>
    <lineage>
        <taxon>Eukaryota</taxon>
        <taxon>Metazoa</taxon>
        <taxon>Ecdysozoa</taxon>
        <taxon>Arthropoda</taxon>
        <taxon>Chelicerata</taxon>
        <taxon>Arachnida</taxon>
        <taxon>Araneae</taxon>
        <taxon>Araneomorphae</taxon>
        <taxon>Entelegynae</taxon>
        <taxon>Araneoidea</taxon>
        <taxon>Araneidae</taxon>
        <taxon>Caerostris</taxon>
    </lineage>
</organism>
<name>A0AAV4RZD1_CAEEX</name>
<evidence type="ECO:0000313" key="2">
    <source>
        <dbReference type="EMBL" id="GIY25497.1"/>
    </source>
</evidence>
<proteinExistence type="predicted"/>
<dbReference type="EMBL" id="BPLR01008551">
    <property type="protein sequence ID" value="GIY25497.1"/>
    <property type="molecule type" value="Genomic_DNA"/>
</dbReference>
<keyword evidence="3" id="KW-1185">Reference proteome</keyword>
<feature type="compositionally biased region" description="Polar residues" evidence="1">
    <location>
        <begin position="99"/>
        <end position="110"/>
    </location>
</feature>
<gene>
    <name evidence="2" type="ORF">CEXT_210001</name>
</gene>
<comment type="caution">
    <text evidence="2">The sequence shown here is derived from an EMBL/GenBank/DDBJ whole genome shotgun (WGS) entry which is preliminary data.</text>
</comment>
<accession>A0AAV4RZD1</accession>
<feature type="region of interest" description="Disordered" evidence="1">
    <location>
        <begin position="84"/>
        <end position="133"/>
    </location>
</feature>
<evidence type="ECO:0000256" key="1">
    <source>
        <dbReference type="SAM" id="MobiDB-lite"/>
    </source>
</evidence>
<dbReference type="Proteomes" id="UP001054945">
    <property type="component" value="Unassembled WGS sequence"/>
</dbReference>
<sequence length="297" mass="32596">MKHFEVVLSSGGRLHIIWRHLICNTYTSSGSQGTTQGYTFYHSFISYTTFVLPNCYTSSGKLHLIFAKLHPHLEVATSSAKLHPTSSAKVHPHLEGHTLSPQGDTSSAATPQLEDDTSSATTPQLKDDTPHLQGDISSAWRHPSCGRLHLIEGSGATLIWKASLNSKATPHLLLHLIWEATPSPSTTPSFESRHHLLSCTSSGRRLLSGNRYTPPLSAKLHLKSFGPHLKATSHLLSYTSSEGDISSTQLHLIWKTTPTSDKLHLISKTHLPRAVRKCSSPPMEKKSGTDKCVLLRQ</sequence>